<dbReference type="AlphaFoldDB" id="A0AAD6FQX2"/>
<feature type="transmembrane region" description="Helical" evidence="1">
    <location>
        <begin position="56"/>
        <end position="77"/>
    </location>
</feature>
<keyword evidence="3" id="KW-1185">Reference proteome</keyword>
<dbReference type="Proteomes" id="UP001219934">
    <property type="component" value="Unassembled WGS sequence"/>
</dbReference>
<proteinExistence type="predicted"/>
<keyword evidence="1" id="KW-0472">Membrane</keyword>
<keyword evidence="1" id="KW-0812">Transmembrane</keyword>
<keyword evidence="1" id="KW-1133">Transmembrane helix</keyword>
<organism evidence="2 3">
    <name type="scientific">Pogonophryne albipinna</name>
    <dbReference type="NCBI Taxonomy" id="1090488"/>
    <lineage>
        <taxon>Eukaryota</taxon>
        <taxon>Metazoa</taxon>
        <taxon>Chordata</taxon>
        <taxon>Craniata</taxon>
        <taxon>Vertebrata</taxon>
        <taxon>Euteleostomi</taxon>
        <taxon>Actinopterygii</taxon>
        <taxon>Neopterygii</taxon>
        <taxon>Teleostei</taxon>
        <taxon>Neoteleostei</taxon>
        <taxon>Acanthomorphata</taxon>
        <taxon>Eupercaria</taxon>
        <taxon>Perciformes</taxon>
        <taxon>Notothenioidei</taxon>
        <taxon>Pogonophryne</taxon>
    </lineage>
</organism>
<accession>A0AAD6FQX2</accession>
<evidence type="ECO:0000313" key="3">
    <source>
        <dbReference type="Proteomes" id="UP001219934"/>
    </source>
</evidence>
<reference evidence="2" key="1">
    <citation type="submission" date="2022-11" db="EMBL/GenBank/DDBJ databases">
        <title>Chromosome-level genome of Pogonophryne albipinna.</title>
        <authorList>
            <person name="Jo E."/>
        </authorList>
    </citation>
    <scope>NUCLEOTIDE SEQUENCE</scope>
    <source>
        <strain evidence="2">SGF0006</strain>
        <tissue evidence="2">Muscle</tissue>
    </source>
</reference>
<evidence type="ECO:0000313" key="2">
    <source>
        <dbReference type="EMBL" id="KAJ4944662.1"/>
    </source>
</evidence>
<comment type="caution">
    <text evidence="2">The sequence shown here is derived from an EMBL/GenBank/DDBJ whole genome shotgun (WGS) entry which is preliminary data.</text>
</comment>
<protein>
    <submittedName>
        <fullName evidence="2">Uncharacterized protein</fullName>
    </submittedName>
</protein>
<sequence length="97" mass="10807">MELSDDPRSRGQEEAPSAILPCVSQMRSSSVVQQQGYSASIFLQRKDRLEQTQQKCIAIFALLCCFAVLAVLIFSSVDIWGDDEDGITEENCSRDCQ</sequence>
<dbReference type="EMBL" id="JAPTMU010000004">
    <property type="protein sequence ID" value="KAJ4944662.1"/>
    <property type="molecule type" value="Genomic_DNA"/>
</dbReference>
<evidence type="ECO:0000256" key="1">
    <source>
        <dbReference type="SAM" id="Phobius"/>
    </source>
</evidence>
<name>A0AAD6FQX2_9TELE</name>
<gene>
    <name evidence="2" type="ORF">JOQ06_013205</name>
</gene>